<sequence length="255" mass="27576">MKNSILIKCTLLILCISFNSCLVQDGEDGLDGIDGKNGIDGIDGIDGINGQDGQDGAPGATGPQGDPGNDGQDGAGLDQMAQYGSITMNLNGTRPDDMAFTDNTEFRFLGLDGEDFVDYNIVVPTVMGVDTQYFFNFRRFLTAPDGTYNPTYFDWEVTITNPGEATETVDLVETTLNNYGVIGEDNKYFLLDEGYDSDGVGISNMQLINITYESENGNHLSFSYSFTVDAANNGSGNELNVSGEVDVYLFELIEP</sequence>
<evidence type="ECO:0008006" key="5">
    <source>
        <dbReference type="Google" id="ProtNLM"/>
    </source>
</evidence>
<feature type="compositionally biased region" description="Low complexity" evidence="1">
    <location>
        <begin position="63"/>
        <end position="76"/>
    </location>
</feature>
<feature type="chain" id="PRO_5045546172" description="Collagen-like protein" evidence="2">
    <location>
        <begin position="24"/>
        <end position="255"/>
    </location>
</feature>
<evidence type="ECO:0000256" key="2">
    <source>
        <dbReference type="SAM" id="SignalP"/>
    </source>
</evidence>
<accession>A0AA48HJQ2</accession>
<dbReference type="RefSeq" id="WP_224835409.1">
    <property type="nucleotide sequence ID" value="NZ_AP027268.1"/>
</dbReference>
<name>A0AA48HJQ2_9FLAO</name>
<protein>
    <recommendedName>
        <fullName evidence="5">Collagen-like protein</fullName>
    </recommendedName>
</protein>
<gene>
    <name evidence="3" type="ORF">MACH07_17720</name>
</gene>
<evidence type="ECO:0000313" key="4">
    <source>
        <dbReference type="Proteomes" id="UP001330184"/>
    </source>
</evidence>
<keyword evidence="4" id="KW-1185">Reference proteome</keyword>
<dbReference type="Proteomes" id="UP001330184">
    <property type="component" value="Chromosome"/>
</dbReference>
<dbReference type="AlphaFoldDB" id="A0AA48HJQ2"/>
<reference evidence="3 4" key="1">
    <citation type="submission" date="2023-01" db="EMBL/GenBank/DDBJ databases">
        <title>Complete genome sequence of Muricauda aquimarina strain IFOP_LL357.</title>
        <authorList>
            <person name="Gajardo G."/>
            <person name="Ueki S."/>
            <person name="Maruyama F."/>
        </authorList>
    </citation>
    <scope>NUCLEOTIDE SEQUENCE [LARGE SCALE GENOMIC DNA]</scope>
    <source>
        <strain evidence="3 4">IFOP_LL357</strain>
    </source>
</reference>
<feature type="signal peptide" evidence="2">
    <location>
        <begin position="1"/>
        <end position="23"/>
    </location>
</feature>
<dbReference type="EMBL" id="AP027268">
    <property type="protein sequence ID" value="BDW92940.1"/>
    <property type="molecule type" value="Genomic_DNA"/>
</dbReference>
<dbReference type="InterPro" id="IPR008160">
    <property type="entry name" value="Collagen"/>
</dbReference>
<organism evidence="3 4">
    <name type="scientific">Flagellimonas marinaquae</name>
    <dbReference type="NCBI Taxonomy" id="254955"/>
    <lineage>
        <taxon>Bacteria</taxon>
        <taxon>Pseudomonadati</taxon>
        <taxon>Bacteroidota</taxon>
        <taxon>Flavobacteriia</taxon>
        <taxon>Flavobacteriales</taxon>
        <taxon>Flavobacteriaceae</taxon>
        <taxon>Flagellimonas</taxon>
    </lineage>
</organism>
<dbReference type="Pfam" id="PF01391">
    <property type="entry name" value="Collagen"/>
    <property type="match status" value="1"/>
</dbReference>
<feature type="compositionally biased region" description="Low complexity" evidence="1">
    <location>
        <begin position="44"/>
        <end position="55"/>
    </location>
</feature>
<evidence type="ECO:0000256" key="1">
    <source>
        <dbReference type="SAM" id="MobiDB-lite"/>
    </source>
</evidence>
<evidence type="ECO:0000313" key="3">
    <source>
        <dbReference type="EMBL" id="BDW92940.1"/>
    </source>
</evidence>
<feature type="region of interest" description="Disordered" evidence="1">
    <location>
        <begin position="44"/>
        <end position="77"/>
    </location>
</feature>
<keyword evidence="2" id="KW-0732">Signal</keyword>
<proteinExistence type="predicted"/>